<dbReference type="PROSITE" id="PS50088">
    <property type="entry name" value="ANK_REPEAT"/>
    <property type="match status" value="1"/>
</dbReference>
<dbReference type="RefSeq" id="XP_022137347.1">
    <property type="nucleotide sequence ID" value="XM_022281655.1"/>
</dbReference>
<dbReference type="InterPro" id="IPR026961">
    <property type="entry name" value="PGG_dom"/>
</dbReference>
<keyword evidence="4" id="KW-1185">Reference proteome</keyword>
<feature type="transmembrane region" description="Helical" evidence="2">
    <location>
        <begin position="633"/>
        <end position="653"/>
    </location>
</feature>
<dbReference type="PANTHER" id="PTHR24177">
    <property type="entry name" value="CASKIN"/>
    <property type="match status" value="1"/>
</dbReference>
<dbReference type="InterPro" id="IPR036770">
    <property type="entry name" value="Ankyrin_rpt-contain_sf"/>
</dbReference>
<reference evidence="5 6" key="1">
    <citation type="submission" date="2025-04" db="UniProtKB">
        <authorList>
            <consortium name="RefSeq"/>
        </authorList>
    </citation>
    <scope>IDENTIFICATION</scope>
    <source>
        <strain evidence="5 6">OHB3-1</strain>
    </source>
</reference>
<dbReference type="RefSeq" id="XP_022137349.1">
    <property type="nucleotide sequence ID" value="XM_022281657.1"/>
</dbReference>
<accession>A0A6J1C6Z9</accession>
<keyword evidence="2" id="KW-1133">Transmembrane helix</keyword>
<dbReference type="PROSITE" id="PS50297">
    <property type="entry name" value="ANK_REP_REGION"/>
    <property type="match status" value="1"/>
</dbReference>
<dbReference type="Proteomes" id="UP000504603">
    <property type="component" value="Unplaced"/>
</dbReference>
<dbReference type="Gene3D" id="1.25.40.20">
    <property type="entry name" value="Ankyrin repeat-containing domain"/>
    <property type="match status" value="1"/>
</dbReference>
<evidence type="ECO:0000259" key="3">
    <source>
        <dbReference type="Pfam" id="PF13962"/>
    </source>
</evidence>
<dbReference type="SUPFAM" id="SSF48403">
    <property type="entry name" value="Ankyrin repeat"/>
    <property type="match status" value="1"/>
</dbReference>
<keyword evidence="2" id="KW-0472">Membrane</keyword>
<dbReference type="OrthoDB" id="1880601at2759"/>
<keyword evidence="1" id="KW-0040">ANK repeat</keyword>
<evidence type="ECO:0000313" key="6">
    <source>
        <dbReference type="RefSeq" id="XP_022137348.1"/>
    </source>
</evidence>
<name>A0A6J1C6Z9_MOMCH</name>
<dbReference type="SMART" id="SM00248">
    <property type="entry name" value="ANK"/>
    <property type="match status" value="6"/>
</dbReference>
<dbReference type="Pfam" id="PF13962">
    <property type="entry name" value="PGG"/>
    <property type="match status" value="1"/>
</dbReference>
<proteinExistence type="predicted"/>
<evidence type="ECO:0000256" key="1">
    <source>
        <dbReference type="PROSITE-ProRule" id="PRU00023"/>
    </source>
</evidence>
<evidence type="ECO:0000313" key="4">
    <source>
        <dbReference type="Proteomes" id="UP000504603"/>
    </source>
</evidence>
<dbReference type="AlphaFoldDB" id="A0A6J1C6Z9"/>
<dbReference type="KEGG" id="mcha:111008827"/>
<evidence type="ECO:0000313" key="9">
    <source>
        <dbReference type="RefSeq" id="XP_022137351.1"/>
    </source>
</evidence>
<feature type="domain" description="PGG" evidence="3">
    <location>
        <begin position="512"/>
        <end position="623"/>
    </location>
</feature>
<dbReference type="RefSeq" id="XP_022137350.1">
    <property type="nucleotide sequence ID" value="XM_022281658.1"/>
</dbReference>
<organism evidence="4 7">
    <name type="scientific">Momordica charantia</name>
    <name type="common">Bitter gourd</name>
    <name type="synonym">Balsam pear</name>
    <dbReference type="NCBI Taxonomy" id="3673"/>
    <lineage>
        <taxon>Eukaryota</taxon>
        <taxon>Viridiplantae</taxon>
        <taxon>Streptophyta</taxon>
        <taxon>Embryophyta</taxon>
        <taxon>Tracheophyta</taxon>
        <taxon>Spermatophyta</taxon>
        <taxon>Magnoliopsida</taxon>
        <taxon>eudicotyledons</taxon>
        <taxon>Gunneridae</taxon>
        <taxon>Pentapetalae</taxon>
        <taxon>rosids</taxon>
        <taxon>fabids</taxon>
        <taxon>Cucurbitales</taxon>
        <taxon>Cucurbitaceae</taxon>
        <taxon>Momordiceae</taxon>
        <taxon>Momordica</taxon>
    </lineage>
</organism>
<feature type="transmembrane region" description="Helical" evidence="2">
    <location>
        <begin position="600"/>
        <end position="621"/>
    </location>
</feature>
<dbReference type="Pfam" id="PF12796">
    <property type="entry name" value="Ank_2"/>
    <property type="match status" value="1"/>
</dbReference>
<evidence type="ECO:0000313" key="7">
    <source>
        <dbReference type="RefSeq" id="XP_022137349.1"/>
    </source>
</evidence>
<evidence type="ECO:0000313" key="5">
    <source>
        <dbReference type="RefSeq" id="XP_022137347.1"/>
    </source>
</evidence>
<feature type="repeat" description="ANK" evidence="1">
    <location>
        <begin position="146"/>
        <end position="168"/>
    </location>
</feature>
<dbReference type="GeneID" id="111008827"/>
<dbReference type="GO" id="GO:0016020">
    <property type="term" value="C:membrane"/>
    <property type="evidence" value="ECO:0007669"/>
    <property type="project" value="TreeGrafter"/>
</dbReference>
<feature type="transmembrane region" description="Helical" evidence="2">
    <location>
        <begin position="517"/>
        <end position="537"/>
    </location>
</feature>
<feature type="transmembrane region" description="Helical" evidence="2">
    <location>
        <begin position="558"/>
        <end position="580"/>
    </location>
</feature>
<evidence type="ECO:0000256" key="2">
    <source>
        <dbReference type="SAM" id="Phobius"/>
    </source>
</evidence>
<evidence type="ECO:0000313" key="8">
    <source>
        <dbReference type="RefSeq" id="XP_022137350.1"/>
    </source>
</evidence>
<keyword evidence="2" id="KW-0812">Transmembrane</keyword>
<dbReference type="InterPro" id="IPR002110">
    <property type="entry name" value="Ankyrin_rpt"/>
</dbReference>
<protein>
    <submittedName>
        <fullName evidence="5 6">Uncharacterized protein LOC111008827 isoform X1</fullName>
    </submittedName>
</protein>
<gene>
    <name evidence="5 6 7 8 9" type="primary">LOC111008827</name>
</gene>
<dbReference type="PANTHER" id="PTHR24177:SF292">
    <property type="entry name" value="ANKYRIN REPEAT FAMILY PROTEIN-RELATED"/>
    <property type="match status" value="1"/>
</dbReference>
<dbReference type="RefSeq" id="XP_022137351.1">
    <property type="nucleotide sequence ID" value="XM_022281659.1"/>
</dbReference>
<dbReference type="RefSeq" id="XP_022137348.1">
    <property type="nucleotide sequence ID" value="XM_022281656.1"/>
</dbReference>
<sequence>MVVLFKEEDLASHLSHPSCESNPNREESITPTIHQRLLEPRSSNHKYLDHDDVACAGIDIADAREERNSNLTAARLSTKGNHSDGANVAESELNSRAEMYHLVLCNTKKKSGNVRLYQAAINGDWKTAKSIIDKDSSALTMKINDEGDTALHIAVAKKHISFVENLVQLISSSDLTVKNEKGNTALAIASASGAVKMAEVMVDKNPTLPNLRDSQNSIPLLVAITYKHQDMISFLFSKTNFEALDAFEQFELLIASISIDCYDIALDIMKKKPELALERRKENGDTALHVFARKPSAIGSGKLRFWKRCINSCFKGIYNEVLMQTLARETIERVWEVVVQNLTRSELSKLIETPSRLLHDAARVGNVEFLIILIRSYPDLLCKFDDNNKSIFHVAVENRQESVFSLIYKIGGLKDVIANYYNEKNNSNMLHLVGTLAAPCHLSRVSGAALQMQRELLWFKEVEKIVVSSHHQMRCSVAEPSQIEIIGDRVDHLTPRELFTKEHKQLLKDGEEHMKNIANSCMLVATLIATIVFVVLFTMLKGNDGNTTIPIFWQNHAFTIFIMLDILAFAASTTSMVSFLSILMSGYSEDDFLVLLPTKLLVGLVMLFISGVCMMAAFSVAFFSASHKGGAKFLLAIGSAAMIPFGYVCVLHSKLLVDILQSVGWSEFSLKQCKRRLF</sequence>